<comment type="pathway">
    <text evidence="2">Bacterial outer membrane biogenesis; lipopolysaccharide biosynthesis.</text>
</comment>
<feature type="transmembrane region" description="Helical" evidence="12">
    <location>
        <begin position="34"/>
        <end position="51"/>
    </location>
</feature>
<comment type="subcellular location">
    <subcellularLocation>
        <location evidence="1">Cell inner membrane</location>
        <topology evidence="1">Multi-pass membrane protein</topology>
    </subcellularLocation>
</comment>
<evidence type="ECO:0000256" key="8">
    <source>
        <dbReference type="ARBA" id="ARBA00023136"/>
    </source>
</evidence>
<evidence type="ECO:0000313" key="14">
    <source>
        <dbReference type="EMBL" id="POP47687.1"/>
    </source>
</evidence>
<evidence type="ECO:0000256" key="6">
    <source>
        <dbReference type="ARBA" id="ARBA00022985"/>
    </source>
</evidence>
<dbReference type="AlphaFoldDB" id="A0A2P5GVW4"/>
<reference evidence="16 17" key="1">
    <citation type="submission" date="2018-01" db="EMBL/GenBank/DDBJ databases">
        <title>Superficieibacter electus gen. nov., sp. nov., an extended-spectrum beta-lactamase possessing member of the Enterobacteriaceae family, isolated from intensive care unit surfaces.</title>
        <authorList>
            <person name="Potter R.F."/>
            <person name="D'Souza A.W."/>
        </authorList>
    </citation>
    <scope>NUCLEOTIDE SEQUENCE [LARGE SCALE GENOMIC DNA]</scope>
    <source>
        <strain evidence="15 17">BP-1</strain>
        <strain evidence="14 16">BP-2</strain>
    </source>
</reference>
<dbReference type="NCBIfam" id="NF012015">
    <property type="entry name" value="PRK15471.1"/>
    <property type="match status" value="1"/>
</dbReference>
<accession>A0A2P5GVW4</accession>
<dbReference type="InterPro" id="IPR050445">
    <property type="entry name" value="Bact_polysacc_biosynth/exp"/>
</dbReference>
<evidence type="ECO:0000256" key="3">
    <source>
        <dbReference type="ARBA" id="ARBA00022475"/>
    </source>
</evidence>
<evidence type="ECO:0000256" key="2">
    <source>
        <dbReference type="ARBA" id="ARBA00004756"/>
    </source>
</evidence>
<dbReference type="Proteomes" id="UP000237073">
    <property type="component" value="Unassembled WGS sequence"/>
</dbReference>
<dbReference type="GO" id="GO:0009103">
    <property type="term" value="P:lipopolysaccharide biosynthetic process"/>
    <property type="evidence" value="ECO:0007669"/>
    <property type="project" value="UniProtKB-KW"/>
</dbReference>
<comment type="caution">
    <text evidence="15">The sequence shown here is derived from an EMBL/GenBank/DDBJ whole genome shotgun (WGS) entry which is preliminary data.</text>
</comment>
<evidence type="ECO:0000313" key="15">
    <source>
        <dbReference type="EMBL" id="POP50698.1"/>
    </source>
</evidence>
<evidence type="ECO:0000256" key="10">
    <source>
        <dbReference type="ARBA" id="ARBA00039982"/>
    </source>
</evidence>
<comment type="similarity">
    <text evidence="9">Belongs to the WzzB/Cld/Rol family.</text>
</comment>
<keyword evidence="7 12" id="KW-1133">Transmembrane helix</keyword>
<dbReference type="Pfam" id="PF02706">
    <property type="entry name" value="Wzz"/>
    <property type="match status" value="1"/>
</dbReference>
<gene>
    <name evidence="15" type="ORF">CHU32_00640</name>
    <name evidence="14" type="ORF">CHU33_00640</name>
</gene>
<evidence type="ECO:0000256" key="5">
    <source>
        <dbReference type="ARBA" id="ARBA00022692"/>
    </source>
</evidence>
<evidence type="ECO:0000256" key="9">
    <source>
        <dbReference type="ARBA" id="ARBA00038118"/>
    </source>
</evidence>
<sequence>MNQSSTRYVNRTKKRQQVNLIDLLVQLWHGKKTIAIWVIIGIVLSVGYIFIAKEKWTSTSIITAPDAGQINAYSNAMNIMYGPAAPGLANIQQDFIQRFNAAFSALAETVNDREDKKIIDIVPAVKDQGLPIKVSYVDQGPALAQRMLAETIQQVDDEVAKELRADLQMNIKARSAELQQTSTRQETIAKEQKDQRMAQINQALTVANQANIKLPQAQQAEQVSQDTMFLLGSDALASMVKNEESRPLALSDDYYATRQTLMAINTLKIDDSELHSYRYVMKPKLPVRRDSPKRALTVAIGLFLGLMIGAGVVLTRNALRDYKANV</sequence>
<proteinExistence type="inferred from homology"/>
<keyword evidence="4" id="KW-0997">Cell inner membrane</keyword>
<dbReference type="EMBL" id="PQGE01000001">
    <property type="protein sequence ID" value="POP47687.1"/>
    <property type="molecule type" value="Genomic_DNA"/>
</dbReference>
<dbReference type="GO" id="GO:0005886">
    <property type="term" value="C:plasma membrane"/>
    <property type="evidence" value="ECO:0007669"/>
    <property type="project" value="UniProtKB-SubCell"/>
</dbReference>
<feature type="domain" description="Polysaccharide chain length determinant N-terminal" evidence="13">
    <location>
        <begin position="17"/>
        <end position="96"/>
    </location>
</feature>
<keyword evidence="6" id="KW-0448">Lipopolysaccharide biosynthesis</keyword>
<dbReference type="GO" id="GO:0004713">
    <property type="term" value="F:protein tyrosine kinase activity"/>
    <property type="evidence" value="ECO:0007669"/>
    <property type="project" value="TreeGrafter"/>
</dbReference>
<organism evidence="15 17">
    <name type="scientific">Superficieibacter electus</name>
    <dbReference type="NCBI Taxonomy" id="2022662"/>
    <lineage>
        <taxon>Bacteria</taxon>
        <taxon>Pseudomonadati</taxon>
        <taxon>Pseudomonadota</taxon>
        <taxon>Gammaproteobacteria</taxon>
        <taxon>Enterobacterales</taxon>
        <taxon>Enterobacteriaceae</taxon>
        <taxon>Superficieibacter</taxon>
    </lineage>
</organism>
<keyword evidence="3" id="KW-1003">Cell membrane</keyword>
<evidence type="ECO:0000259" key="13">
    <source>
        <dbReference type="Pfam" id="PF02706"/>
    </source>
</evidence>
<evidence type="ECO:0000256" key="11">
    <source>
        <dbReference type="ARBA" id="ARBA00042235"/>
    </source>
</evidence>
<name>A0A2P5GVW4_9ENTR</name>
<dbReference type="InterPro" id="IPR003856">
    <property type="entry name" value="LPS_length_determ_N"/>
</dbReference>
<feature type="transmembrane region" description="Helical" evidence="12">
    <location>
        <begin position="295"/>
        <end position="314"/>
    </location>
</feature>
<keyword evidence="8 12" id="KW-0472">Membrane</keyword>
<keyword evidence="5 12" id="KW-0812">Transmembrane</keyword>
<keyword evidence="16" id="KW-1185">Reference proteome</keyword>
<dbReference type="PANTHER" id="PTHR32309:SF29">
    <property type="entry name" value="CHAIN LENGTH DETERMINANT PROTEIN"/>
    <property type="match status" value="1"/>
</dbReference>
<dbReference type="EMBL" id="PQGD01000001">
    <property type="protein sequence ID" value="POP50698.1"/>
    <property type="molecule type" value="Genomic_DNA"/>
</dbReference>
<dbReference type="SUPFAM" id="SSF160355">
    <property type="entry name" value="Bacterial polysaccharide co-polymerase-like"/>
    <property type="match status" value="1"/>
</dbReference>
<evidence type="ECO:0000256" key="4">
    <source>
        <dbReference type="ARBA" id="ARBA00022519"/>
    </source>
</evidence>
<dbReference type="Proteomes" id="UP000247005">
    <property type="component" value="Unassembled WGS sequence"/>
</dbReference>
<protein>
    <recommendedName>
        <fullName evidence="10">Chain length determinant protein</fullName>
    </recommendedName>
    <alternativeName>
        <fullName evidence="11">Polysaccharide antigen chain regulator</fullName>
    </alternativeName>
</protein>
<dbReference type="PANTHER" id="PTHR32309">
    <property type="entry name" value="TYROSINE-PROTEIN KINASE"/>
    <property type="match status" value="1"/>
</dbReference>
<evidence type="ECO:0000313" key="16">
    <source>
        <dbReference type="Proteomes" id="UP000237073"/>
    </source>
</evidence>
<evidence type="ECO:0000256" key="12">
    <source>
        <dbReference type="SAM" id="Phobius"/>
    </source>
</evidence>
<dbReference type="Gene3D" id="3.30.1890.10">
    <property type="entry name" value="FepE-like"/>
    <property type="match status" value="1"/>
</dbReference>
<evidence type="ECO:0000313" key="17">
    <source>
        <dbReference type="Proteomes" id="UP000247005"/>
    </source>
</evidence>
<dbReference type="RefSeq" id="WP_103674160.1">
    <property type="nucleotide sequence ID" value="NZ_PQGD01000001.1"/>
</dbReference>
<evidence type="ECO:0000256" key="1">
    <source>
        <dbReference type="ARBA" id="ARBA00004429"/>
    </source>
</evidence>
<evidence type="ECO:0000256" key="7">
    <source>
        <dbReference type="ARBA" id="ARBA00022989"/>
    </source>
</evidence>
<dbReference type="OrthoDB" id="6535795at2"/>